<dbReference type="EMBL" id="LXQA010345614">
    <property type="protein sequence ID" value="MCI45546.1"/>
    <property type="molecule type" value="Genomic_DNA"/>
</dbReference>
<sequence>VEVALVEFVVHNVVVLVEFEFHERRFAQPKG</sequence>
<protein>
    <submittedName>
        <fullName evidence="1">Uncharacterized protein</fullName>
    </submittedName>
</protein>
<organism evidence="1 2">
    <name type="scientific">Trifolium medium</name>
    <dbReference type="NCBI Taxonomy" id="97028"/>
    <lineage>
        <taxon>Eukaryota</taxon>
        <taxon>Viridiplantae</taxon>
        <taxon>Streptophyta</taxon>
        <taxon>Embryophyta</taxon>
        <taxon>Tracheophyta</taxon>
        <taxon>Spermatophyta</taxon>
        <taxon>Magnoliopsida</taxon>
        <taxon>eudicotyledons</taxon>
        <taxon>Gunneridae</taxon>
        <taxon>Pentapetalae</taxon>
        <taxon>rosids</taxon>
        <taxon>fabids</taxon>
        <taxon>Fabales</taxon>
        <taxon>Fabaceae</taxon>
        <taxon>Papilionoideae</taxon>
        <taxon>50 kb inversion clade</taxon>
        <taxon>NPAAA clade</taxon>
        <taxon>Hologalegina</taxon>
        <taxon>IRL clade</taxon>
        <taxon>Trifolieae</taxon>
        <taxon>Trifolium</taxon>
    </lineage>
</organism>
<comment type="caution">
    <text evidence="1">The sequence shown here is derived from an EMBL/GenBank/DDBJ whole genome shotgun (WGS) entry which is preliminary data.</text>
</comment>
<proteinExistence type="predicted"/>
<feature type="non-terminal residue" evidence="1">
    <location>
        <position position="1"/>
    </location>
</feature>
<name>A0A392SCF9_9FABA</name>
<reference evidence="1 2" key="1">
    <citation type="journal article" date="2018" name="Front. Plant Sci.">
        <title>Red Clover (Trifolium pratense) and Zigzag Clover (T. medium) - A Picture of Genomic Similarities and Differences.</title>
        <authorList>
            <person name="Dluhosova J."/>
            <person name="Istvanek J."/>
            <person name="Nedelnik J."/>
            <person name="Repkova J."/>
        </authorList>
    </citation>
    <scope>NUCLEOTIDE SEQUENCE [LARGE SCALE GENOMIC DNA]</scope>
    <source>
        <strain evidence="2">cv. 10/8</strain>
        <tissue evidence="1">Leaf</tissue>
    </source>
</reference>
<dbReference type="AlphaFoldDB" id="A0A392SCF9"/>
<evidence type="ECO:0000313" key="2">
    <source>
        <dbReference type="Proteomes" id="UP000265520"/>
    </source>
</evidence>
<evidence type="ECO:0000313" key="1">
    <source>
        <dbReference type="EMBL" id="MCI45546.1"/>
    </source>
</evidence>
<keyword evidence="2" id="KW-1185">Reference proteome</keyword>
<dbReference type="Proteomes" id="UP000265520">
    <property type="component" value="Unassembled WGS sequence"/>
</dbReference>
<accession>A0A392SCF9</accession>